<keyword evidence="3 6" id="KW-1133">Transmembrane helix</keyword>
<evidence type="ECO:0000256" key="1">
    <source>
        <dbReference type="ARBA" id="ARBA00004141"/>
    </source>
</evidence>
<name>A0A2T0MXD8_9ACTN</name>
<dbReference type="EMBL" id="PVNG01000010">
    <property type="protein sequence ID" value="PRX63762.1"/>
    <property type="molecule type" value="Genomic_DNA"/>
</dbReference>
<keyword evidence="2 6" id="KW-0812">Transmembrane</keyword>
<comment type="similarity">
    <text evidence="6">Belongs to the ABC-2 integral membrane protein family.</text>
</comment>
<feature type="transmembrane region" description="Helical" evidence="6">
    <location>
        <begin position="24"/>
        <end position="45"/>
    </location>
</feature>
<evidence type="ECO:0000313" key="9">
    <source>
        <dbReference type="Proteomes" id="UP000238312"/>
    </source>
</evidence>
<dbReference type="PANTHER" id="PTHR43229:SF2">
    <property type="entry name" value="NODULATION PROTEIN J"/>
    <property type="match status" value="1"/>
</dbReference>
<reference evidence="8 9" key="1">
    <citation type="submission" date="2018-03" db="EMBL/GenBank/DDBJ databases">
        <title>Genomic Encyclopedia of Type Strains, Phase III (KMG-III): the genomes of soil and plant-associated and newly described type strains.</title>
        <authorList>
            <person name="Whitman W."/>
        </authorList>
    </citation>
    <scope>NUCLEOTIDE SEQUENCE [LARGE SCALE GENOMIC DNA]</scope>
    <source>
        <strain evidence="8 9">CGMCC 4.7104</strain>
    </source>
</reference>
<keyword evidence="9" id="KW-1185">Reference proteome</keyword>
<dbReference type="PIRSF" id="PIRSF006648">
    <property type="entry name" value="DrrB"/>
    <property type="match status" value="1"/>
</dbReference>
<dbReference type="InterPro" id="IPR000412">
    <property type="entry name" value="ABC_2_transport"/>
</dbReference>
<evidence type="ECO:0000256" key="5">
    <source>
        <dbReference type="ARBA" id="ARBA00023251"/>
    </source>
</evidence>
<comment type="caution">
    <text evidence="8">The sequence shown here is derived from an EMBL/GenBank/DDBJ whole genome shotgun (WGS) entry which is preliminary data.</text>
</comment>
<keyword evidence="4 6" id="KW-0472">Membrane</keyword>
<organism evidence="8 9">
    <name type="scientific">Nonomuraea fuscirosea</name>
    <dbReference type="NCBI Taxonomy" id="1291556"/>
    <lineage>
        <taxon>Bacteria</taxon>
        <taxon>Bacillati</taxon>
        <taxon>Actinomycetota</taxon>
        <taxon>Actinomycetes</taxon>
        <taxon>Streptosporangiales</taxon>
        <taxon>Streptosporangiaceae</taxon>
        <taxon>Nonomuraea</taxon>
    </lineage>
</organism>
<dbReference type="InterPro" id="IPR013525">
    <property type="entry name" value="ABC2_TM"/>
</dbReference>
<gene>
    <name evidence="8" type="ORF">B0I32_110214</name>
</gene>
<evidence type="ECO:0000256" key="6">
    <source>
        <dbReference type="RuleBase" id="RU361157"/>
    </source>
</evidence>
<evidence type="ECO:0000256" key="3">
    <source>
        <dbReference type="ARBA" id="ARBA00022989"/>
    </source>
</evidence>
<keyword evidence="6" id="KW-0813">Transport</keyword>
<dbReference type="GO" id="GO:0046677">
    <property type="term" value="P:response to antibiotic"/>
    <property type="evidence" value="ECO:0007669"/>
    <property type="project" value="UniProtKB-KW"/>
</dbReference>
<feature type="transmembrane region" description="Helical" evidence="6">
    <location>
        <begin position="65"/>
        <end position="84"/>
    </location>
</feature>
<dbReference type="Pfam" id="PF01061">
    <property type="entry name" value="ABC2_membrane"/>
    <property type="match status" value="1"/>
</dbReference>
<dbReference type="PANTHER" id="PTHR43229">
    <property type="entry name" value="NODULATION PROTEIN J"/>
    <property type="match status" value="1"/>
</dbReference>
<feature type="transmembrane region" description="Helical" evidence="6">
    <location>
        <begin position="171"/>
        <end position="191"/>
    </location>
</feature>
<keyword evidence="6" id="KW-1003">Cell membrane</keyword>
<protein>
    <recommendedName>
        <fullName evidence="6">Transport permease protein</fullName>
    </recommendedName>
</protein>
<dbReference type="GO" id="GO:0043190">
    <property type="term" value="C:ATP-binding cassette (ABC) transporter complex"/>
    <property type="evidence" value="ECO:0007669"/>
    <property type="project" value="InterPro"/>
</dbReference>
<feature type="transmembrane region" description="Helical" evidence="6">
    <location>
        <begin position="105"/>
        <end position="132"/>
    </location>
</feature>
<dbReference type="Proteomes" id="UP000238312">
    <property type="component" value="Unassembled WGS sequence"/>
</dbReference>
<accession>A0A2T0MXD8</accession>
<feature type="transmembrane region" description="Helical" evidence="6">
    <location>
        <begin position="138"/>
        <end position="159"/>
    </location>
</feature>
<dbReference type="RefSeq" id="WP_106243224.1">
    <property type="nucleotide sequence ID" value="NZ_JBFAIB010000001.1"/>
</dbReference>
<dbReference type="InterPro" id="IPR047817">
    <property type="entry name" value="ABC2_TM_bact-type"/>
</dbReference>
<proteinExistence type="inferred from homology"/>
<dbReference type="PROSITE" id="PS51012">
    <property type="entry name" value="ABC_TM2"/>
    <property type="match status" value="1"/>
</dbReference>
<feature type="domain" description="ABC transmembrane type-2" evidence="7">
    <location>
        <begin position="24"/>
        <end position="252"/>
    </location>
</feature>
<sequence>MKAVAEHSLLLSTRQLRVFTSRSWYLVATLAQPLIWMVFLSGLLSGVARLPGFPAASYPQFLTPGMAAVGAMFGSAWAGLTMLMDLERGVLDRLLMSPVRRVAIITGNLIPQALIAVVQTLVLLAAALLLGVRYPGGPVGLTVMTAAVVLLALTVAALSNTLALRVRSREVQITVIQLLIFPFAFLSTAFMPEGLMASWLPTALNPVSWVVDASRTALSAQPDWPAVWLRLGLLTAVCTVSVLTAVNAFRSYQRSV</sequence>
<evidence type="ECO:0000259" key="7">
    <source>
        <dbReference type="PROSITE" id="PS51012"/>
    </source>
</evidence>
<keyword evidence="5" id="KW-0046">Antibiotic resistance</keyword>
<comment type="subcellular location">
    <subcellularLocation>
        <location evidence="6">Cell membrane</location>
        <topology evidence="6">Multi-pass membrane protein</topology>
    </subcellularLocation>
    <subcellularLocation>
        <location evidence="1">Membrane</location>
        <topology evidence="1">Multi-pass membrane protein</topology>
    </subcellularLocation>
</comment>
<dbReference type="AlphaFoldDB" id="A0A2T0MXD8"/>
<evidence type="ECO:0000256" key="2">
    <source>
        <dbReference type="ARBA" id="ARBA00022692"/>
    </source>
</evidence>
<dbReference type="InterPro" id="IPR051784">
    <property type="entry name" value="Nod_factor_ABC_transporter"/>
</dbReference>
<evidence type="ECO:0000313" key="8">
    <source>
        <dbReference type="EMBL" id="PRX63762.1"/>
    </source>
</evidence>
<dbReference type="GO" id="GO:0140359">
    <property type="term" value="F:ABC-type transporter activity"/>
    <property type="evidence" value="ECO:0007669"/>
    <property type="project" value="InterPro"/>
</dbReference>
<evidence type="ECO:0000256" key="4">
    <source>
        <dbReference type="ARBA" id="ARBA00023136"/>
    </source>
</evidence>
<feature type="transmembrane region" description="Helical" evidence="6">
    <location>
        <begin position="227"/>
        <end position="249"/>
    </location>
</feature>
<dbReference type="OrthoDB" id="9255971at2"/>